<accession>A0AAD3HCH5</accession>
<organism evidence="2 3">
    <name type="scientific">Chaetoceros tenuissimus</name>
    <dbReference type="NCBI Taxonomy" id="426638"/>
    <lineage>
        <taxon>Eukaryota</taxon>
        <taxon>Sar</taxon>
        <taxon>Stramenopiles</taxon>
        <taxon>Ochrophyta</taxon>
        <taxon>Bacillariophyta</taxon>
        <taxon>Coscinodiscophyceae</taxon>
        <taxon>Chaetocerotophycidae</taxon>
        <taxon>Chaetocerotales</taxon>
        <taxon>Chaetocerotaceae</taxon>
        <taxon>Chaetoceros</taxon>
    </lineage>
</organism>
<comment type="caution">
    <text evidence="2">The sequence shown here is derived from an EMBL/GenBank/DDBJ whole genome shotgun (WGS) entry which is preliminary data.</text>
</comment>
<dbReference type="EMBL" id="BLLK01000062">
    <property type="protein sequence ID" value="GFH58772.1"/>
    <property type="molecule type" value="Genomic_DNA"/>
</dbReference>
<proteinExistence type="predicted"/>
<keyword evidence="1" id="KW-0812">Transmembrane</keyword>
<evidence type="ECO:0000256" key="1">
    <source>
        <dbReference type="SAM" id="Phobius"/>
    </source>
</evidence>
<keyword evidence="3" id="KW-1185">Reference proteome</keyword>
<keyword evidence="1" id="KW-1133">Transmembrane helix</keyword>
<protein>
    <submittedName>
        <fullName evidence="2">Uncharacterized protein</fullName>
    </submittedName>
</protein>
<name>A0AAD3HCH5_9STRA</name>
<evidence type="ECO:0000313" key="3">
    <source>
        <dbReference type="Proteomes" id="UP001054902"/>
    </source>
</evidence>
<sequence length="147" mass="16585">MSDPITKIVKTISSIHTKGHSSLNSFATATANPKLFPRIAVGVTLASCLIGYGVMEMVETKREKNMLVYEENHAKRKDMSENEAVIRAMVENAKSSTMMENLENAAMAQKNFVMVPFDESVTEERKDQEFMQKIVQRSEEIKKKGRP</sequence>
<feature type="transmembrane region" description="Helical" evidence="1">
    <location>
        <begin position="35"/>
        <end position="55"/>
    </location>
</feature>
<dbReference type="Proteomes" id="UP001054902">
    <property type="component" value="Unassembled WGS sequence"/>
</dbReference>
<gene>
    <name evidence="2" type="ORF">CTEN210_15248</name>
</gene>
<reference evidence="2 3" key="1">
    <citation type="journal article" date="2021" name="Sci. Rep.">
        <title>The genome of the diatom Chaetoceros tenuissimus carries an ancient integrated fragment of an extant virus.</title>
        <authorList>
            <person name="Hongo Y."/>
            <person name="Kimura K."/>
            <person name="Takaki Y."/>
            <person name="Yoshida Y."/>
            <person name="Baba S."/>
            <person name="Kobayashi G."/>
            <person name="Nagasaki K."/>
            <person name="Hano T."/>
            <person name="Tomaru Y."/>
        </authorList>
    </citation>
    <scope>NUCLEOTIDE SEQUENCE [LARGE SCALE GENOMIC DNA]</scope>
    <source>
        <strain evidence="2 3">NIES-3715</strain>
    </source>
</reference>
<dbReference type="AlphaFoldDB" id="A0AAD3HCH5"/>
<keyword evidence="1" id="KW-0472">Membrane</keyword>
<evidence type="ECO:0000313" key="2">
    <source>
        <dbReference type="EMBL" id="GFH58772.1"/>
    </source>
</evidence>